<gene>
    <name evidence="4" type="ORF">SAMN02745746_02123</name>
</gene>
<dbReference type="Gene3D" id="3.30.1660.40">
    <property type="entry name" value="FlgT, N-terminal domain"/>
    <property type="match status" value="1"/>
</dbReference>
<dbReference type="Proteomes" id="UP000192920">
    <property type="component" value="Unassembled WGS sequence"/>
</dbReference>
<feature type="signal peptide" evidence="1">
    <location>
        <begin position="1"/>
        <end position="26"/>
    </location>
</feature>
<dbReference type="STRING" id="1123014.SAMN02745746_02123"/>
<keyword evidence="5" id="KW-1185">Reference proteome</keyword>
<feature type="domain" description="Flagellar assembly protein T N-terminal" evidence="3">
    <location>
        <begin position="31"/>
        <end position="109"/>
    </location>
</feature>
<dbReference type="InterPro" id="IPR038180">
    <property type="entry name" value="FlgT_N_sf"/>
</dbReference>
<proteinExistence type="predicted"/>
<evidence type="ECO:0000313" key="4">
    <source>
        <dbReference type="EMBL" id="SMF24755.1"/>
    </source>
</evidence>
<feature type="domain" description="Flagellar assembly protein T middle" evidence="2">
    <location>
        <begin position="127"/>
        <end position="289"/>
    </location>
</feature>
<protein>
    <submittedName>
        <fullName evidence="4">Flagellar assembly protein T, middle domain</fullName>
    </submittedName>
</protein>
<evidence type="ECO:0000259" key="2">
    <source>
        <dbReference type="Pfam" id="PF16539"/>
    </source>
</evidence>
<keyword evidence="1" id="KW-0732">Signal</keyword>
<name>A0A1Y6BWH6_9NEIS</name>
<organism evidence="4 5">
    <name type="scientific">Pseudogulbenkiania subflava DSM 22618</name>
    <dbReference type="NCBI Taxonomy" id="1123014"/>
    <lineage>
        <taxon>Bacteria</taxon>
        <taxon>Pseudomonadati</taxon>
        <taxon>Pseudomonadota</taxon>
        <taxon>Betaproteobacteria</taxon>
        <taxon>Neisseriales</taxon>
        <taxon>Chromobacteriaceae</taxon>
        <taxon>Pseudogulbenkiania</taxon>
    </lineage>
</organism>
<keyword evidence="4" id="KW-0282">Flagellum</keyword>
<feature type="chain" id="PRO_5012667079" evidence="1">
    <location>
        <begin position="27"/>
        <end position="422"/>
    </location>
</feature>
<dbReference type="InterPro" id="IPR032370">
    <property type="entry name" value="FlgT_N"/>
</dbReference>
<keyword evidence="4" id="KW-0969">Cilium</keyword>
<dbReference type="RefSeq" id="WP_085276380.1">
    <property type="nucleotide sequence ID" value="NZ_FXAG01000010.1"/>
</dbReference>
<evidence type="ECO:0000256" key="1">
    <source>
        <dbReference type="SAM" id="SignalP"/>
    </source>
</evidence>
<accession>A0A1Y6BWH6</accession>
<dbReference type="Pfam" id="PF16548">
    <property type="entry name" value="FlgT_N"/>
    <property type="match status" value="1"/>
</dbReference>
<reference evidence="5" key="1">
    <citation type="submission" date="2017-04" db="EMBL/GenBank/DDBJ databases">
        <authorList>
            <person name="Varghese N."/>
            <person name="Submissions S."/>
        </authorList>
    </citation>
    <scope>NUCLEOTIDE SEQUENCE [LARGE SCALE GENOMIC DNA]</scope>
    <source>
        <strain evidence="5">DSM 22618</strain>
    </source>
</reference>
<sequence>MKSLRRTCRLAALVAAFVLPLAPAGAAKLLGTGMATLDNGVPAARELAIQDAVRQAALTQGASVQSTEYADNGQLGDSTRLTAAPLSGKVTVLREYQRDDLYYVEVEVDTDAMRAAPQRCAPPGGRELKRRVVATYFNVEHPADASDMPELATQLPVELARRLPVGGPFLASAAGQVSVLADPRLAEPQAGADTVREIGRREGAQFVIAGRVLDTAVAAKGVRASLFDGDHGGEQGVFYNGPFSGLLGGAVRYRPTVRQFDVEVWVYDALTGGLLANHHLSTSGIGQVAPPAPRPFGSTAFWHSDYGRAVDTLLERAVQQTADTVACIPFTARVARVDAGKRVYLNAGGLAGLAVGDRLLLYKPQPASPLRSAGSTGELGIAEALSGTVVLTQVQPGLSIGIVQNARLAVEEGDYLRFLPPR</sequence>
<keyword evidence="4" id="KW-0966">Cell projection</keyword>
<dbReference type="Gene3D" id="3.40.50.10610">
    <property type="entry name" value="ABC-type transport auxiliary lipoprotein component"/>
    <property type="match status" value="1"/>
</dbReference>
<evidence type="ECO:0000313" key="5">
    <source>
        <dbReference type="Proteomes" id="UP000192920"/>
    </source>
</evidence>
<dbReference type="Pfam" id="PF16539">
    <property type="entry name" value="FlgT_M"/>
    <property type="match status" value="1"/>
</dbReference>
<dbReference type="EMBL" id="FXAG01000010">
    <property type="protein sequence ID" value="SMF24755.1"/>
    <property type="molecule type" value="Genomic_DNA"/>
</dbReference>
<evidence type="ECO:0000259" key="3">
    <source>
        <dbReference type="Pfam" id="PF16548"/>
    </source>
</evidence>
<dbReference type="InterPro" id="IPR032386">
    <property type="entry name" value="FlgT_M"/>
</dbReference>
<dbReference type="AlphaFoldDB" id="A0A1Y6BWH6"/>